<dbReference type="GO" id="GO:0005886">
    <property type="term" value="C:plasma membrane"/>
    <property type="evidence" value="ECO:0007669"/>
    <property type="project" value="TreeGrafter"/>
</dbReference>
<dbReference type="PANTHER" id="PTHR45772">
    <property type="entry name" value="CONSERVED COMPONENT OF ABC TRANSPORTER FOR NATURAL AMINO ACIDS-RELATED"/>
    <property type="match status" value="1"/>
</dbReference>
<evidence type="ECO:0000259" key="4">
    <source>
        <dbReference type="PROSITE" id="PS50893"/>
    </source>
</evidence>
<evidence type="ECO:0000256" key="3">
    <source>
        <dbReference type="ARBA" id="ARBA00022840"/>
    </source>
</evidence>
<dbReference type="InterPro" id="IPR003439">
    <property type="entry name" value="ABC_transporter-like_ATP-bd"/>
</dbReference>
<dbReference type="AlphaFoldDB" id="A0A2D6YH36"/>
<dbReference type="GO" id="GO:1903806">
    <property type="term" value="P:L-isoleucine import across plasma membrane"/>
    <property type="evidence" value="ECO:0007669"/>
    <property type="project" value="TreeGrafter"/>
</dbReference>
<dbReference type="GO" id="GO:0005304">
    <property type="term" value="F:L-valine transmembrane transporter activity"/>
    <property type="evidence" value="ECO:0007669"/>
    <property type="project" value="TreeGrafter"/>
</dbReference>
<accession>A0A2D6YH36</accession>
<dbReference type="SUPFAM" id="SSF52540">
    <property type="entry name" value="P-loop containing nucleoside triphosphate hydrolases"/>
    <property type="match status" value="1"/>
</dbReference>
<dbReference type="GO" id="GO:0042941">
    <property type="term" value="P:D-alanine transmembrane transport"/>
    <property type="evidence" value="ECO:0007669"/>
    <property type="project" value="TreeGrafter"/>
</dbReference>
<dbReference type="GO" id="GO:0015808">
    <property type="term" value="P:L-alanine transport"/>
    <property type="evidence" value="ECO:0007669"/>
    <property type="project" value="TreeGrafter"/>
</dbReference>
<keyword evidence="1" id="KW-0813">Transport</keyword>
<dbReference type="PROSITE" id="PS50893">
    <property type="entry name" value="ABC_TRANSPORTER_2"/>
    <property type="match status" value="1"/>
</dbReference>
<keyword evidence="2" id="KW-0547">Nucleotide-binding</keyword>
<evidence type="ECO:0000313" key="5">
    <source>
        <dbReference type="EMBL" id="MAH62491.1"/>
    </source>
</evidence>
<evidence type="ECO:0000256" key="1">
    <source>
        <dbReference type="ARBA" id="ARBA00022448"/>
    </source>
</evidence>
<dbReference type="Pfam" id="PF12399">
    <property type="entry name" value="BCA_ABC_TP_C"/>
    <property type="match status" value="1"/>
</dbReference>
<name>A0A2D6YH36_9DELT</name>
<dbReference type="EMBL" id="NZEX01000035">
    <property type="protein sequence ID" value="MAH62491.1"/>
    <property type="molecule type" value="Genomic_DNA"/>
</dbReference>
<feature type="domain" description="ABC transporter" evidence="4">
    <location>
        <begin position="13"/>
        <end position="266"/>
    </location>
</feature>
<organism evidence="5 6">
    <name type="scientific">SAR324 cluster bacterium</name>
    <dbReference type="NCBI Taxonomy" id="2024889"/>
    <lineage>
        <taxon>Bacteria</taxon>
        <taxon>Deltaproteobacteria</taxon>
        <taxon>SAR324 cluster</taxon>
    </lineage>
</organism>
<protein>
    <submittedName>
        <fullName evidence="5">ABC transporter ATP-binding protein</fullName>
    </submittedName>
</protein>
<dbReference type="GO" id="GO:0015188">
    <property type="term" value="F:L-isoleucine transmembrane transporter activity"/>
    <property type="evidence" value="ECO:0007669"/>
    <property type="project" value="TreeGrafter"/>
</dbReference>
<dbReference type="FunFam" id="3.40.50.300:FF:000421">
    <property type="entry name" value="Branched-chain amino acid ABC transporter ATP-binding protein"/>
    <property type="match status" value="1"/>
</dbReference>
<dbReference type="InterPro" id="IPR027417">
    <property type="entry name" value="P-loop_NTPase"/>
</dbReference>
<dbReference type="GO" id="GO:0005524">
    <property type="term" value="F:ATP binding"/>
    <property type="evidence" value="ECO:0007669"/>
    <property type="project" value="UniProtKB-KW"/>
</dbReference>
<dbReference type="Pfam" id="PF00005">
    <property type="entry name" value="ABC_tran"/>
    <property type="match status" value="1"/>
</dbReference>
<comment type="caution">
    <text evidence="5">The sequence shown here is derived from an EMBL/GenBank/DDBJ whole genome shotgun (WGS) entry which is preliminary data.</text>
</comment>
<dbReference type="GO" id="GO:1903805">
    <property type="term" value="P:L-valine import across plasma membrane"/>
    <property type="evidence" value="ECO:0007669"/>
    <property type="project" value="TreeGrafter"/>
</dbReference>
<dbReference type="GO" id="GO:0016887">
    <property type="term" value="F:ATP hydrolysis activity"/>
    <property type="evidence" value="ECO:0007669"/>
    <property type="project" value="InterPro"/>
</dbReference>
<dbReference type="GO" id="GO:0015192">
    <property type="term" value="F:L-phenylalanine transmembrane transporter activity"/>
    <property type="evidence" value="ECO:0007669"/>
    <property type="project" value="TreeGrafter"/>
</dbReference>
<reference evidence="6" key="1">
    <citation type="submission" date="2017-09" db="EMBL/GenBank/DDBJ databases">
        <title>The Reconstruction of 2,631 Draft Metagenome-Assembled Genomes from the Global Oceans.</title>
        <authorList>
            <person name="Tully B.J."/>
            <person name="Graham E.D."/>
            <person name="Heidelberg J.F."/>
        </authorList>
    </citation>
    <scope>NUCLEOTIDE SEQUENCE [LARGE SCALE GENOMIC DNA]</scope>
</reference>
<dbReference type="SMART" id="SM00382">
    <property type="entry name" value="AAA"/>
    <property type="match status" value="1"/>
</dbReference>
<proteinExistence type="predicted"/>
<sequence length="270" mass="30727">MSENRPSKDSTVLQVDQLTLEFGGLRALDNLSFKVQSQEMLALIGPNGAGKTTCFQCITSFLPPKLGEIHLYPPHHQTQQLNGLKPYQIAQLGVARTFQSIHLYEKQSVLENVMMGRQIHNKTSMLGVLLRDRRTRAEEQHIREDSFQLLQRLELEQYAQVTADSLPYAAQRRLEIARALATDPFLLLLDEPAAGMNRQETEELNELLVELRKEFQLTLLLIEHDMQLVMKLSDRIIVLDHGRKIAEGSPQAIRQHPDVIRAYLGEQATS</sequence>
<dbReference type="Gene3D" id="3.40.50.300">
    <property type="entry name" value="P-loop containing nucleotide triphosphate hydrolases"/>
    <property type="match status" value="1"/>
</dbReference>
<dbReference type="InterPro" id="IPR051120">
    <property type="entry name" value="ABC_AA/LPS_Transport"/>
</dbReference>
<evidence type="ECO:0000313" key="6">
    <source>
        <dbReference type="Proteomes" id="UP000226525"/>
    </source>
</evidence>
<dbReference type="PANTHER" id="PTHR45772:SF7">
    <property type="entry name" value="AMINO ACID ABC TRANSPORTER ATP-BINDING PROTEIN"/>
    <property type="match status" value="1"/>
</dbReference>
<dbReference type="InterPro" id="IPR003593">
    <property type="entry name" value="AAA+_ATPase"/>
</dbReference>
<evidence type="ECO:0000256" key="2">
    <source>
        <dbReference type="ARBA" id="ARBA00022741"/>
    </source>
</evidence>
<keyword evidence="3 5" id="KW-0067">ATP-binding</keyword>
<dbReference type="CDD" id="cd03219">
    <property type="entry name" value="ABC_Mj1267_LivG_branched"/>
    <property type="match status" value="1"/>
</dbReference>
<dbReference type="InterPro" id="IPR032823">
    <property type="entry name" value="BCA_ABC_TP_C"/>
</dbReference>
<dbReference type="Proteomes" id="UP000226525">
    <property type="component" value="Unassembled WGS sequence"/>
</dbReference>
<gene>
    <name evidence="5" type="ORF">CMN54_03395</name>
</gene>